<accession>A0A8H6H9Y5</accession>
<protein>
    <submittedName>
        <fullName evidence="2">CHAT domain-containing protein</fullName>
    </submittedName>
</protein>
<evidence type="ECO:0000259" key="1">
    <source>
        <dbReference type="Pfam" id="PF12770"/>
    </source>
</evidence>
<dbReference type="OrthoDB" id="9991317at2759"/>
<evidence type="ECO:0000313" key="2">
    <source>
        <dbReference type="EMBL" id="KAF6742242.1"/>
    </source>
</evidence>
<reference evidence="2 3" key="1">
    <citation type="submission" date="2020-07" db="EMBL/GenBank/DDBJ databases">
        <title>Comparative genomics of pyrophilous fungi reveals a link between fire events and developmental genes.</title>
        <authorList>
            <consortium name="DOE Joint Genome Institute"/>
            <person name="Steindorff A.S."/>
            <person name="Carver A."/>
            <person name="Calhoun S."/>
            <person name="Stillman K."/>
            <person name="Liu H."/>
            <person name="Lipzen A."/>
            <person name="Pangilinan J."/>
            <person name="Labutti K."/>
            <person name="Bruns T.D."/>
            <person name="Grigoriev I.V."/>
        </authorList>
    </citation>
    <scope>NUCLEOTIDE SEQUENCE [LARGE SCALE GENOMIC DNA]</scope>
    <source>
        <strain evidence="2 3">CBS 144469</strain>
    </source>
</reference>
<dbReference type="InterPro" id="IPR024983">
    <property type="entry name" value="CHAT_dom"/>
</dbReference>
<name>A0A8H6H9Y5_9AGAR</name>
<dbReference type="Gene3D" id="1.25.40.10">
    <property type="entry name" value="Tetratricopeptide repeat domain"/>
    <property type="match status" value="2"/>
</dbReference>
<dbReference type="Pfam" id="PF12770">
    <property type="entry name" value="CHAT"/>
    <property type="match status" value="1"/>
</dbReference>
<dbReference type="InterPro" id="IPR011990">
    <property type="entry name" value="TPR-like_helical_dom_sf"/>
</dbReference>
<feature type="domain" description="CHAT" evidence="1">
    <location>
        <begin position="935"/>
        <end position="1230"/>
    </location>
</feature>
<evidence type="ECO:0000313" key="3">
    <source>
        <dbReference type="Proteomes" id="UP000521943"/>
    </source>
</evidence>
<comment type="caution">
    <text evidence="2">The sequence shown here is derived from an EMBL/GenBank/DDBJ whole genome shotgun (WGS) entry which is preliminary data.</text>
</comment>
<dbReference type="PANTHER" id="PTHR19959">
    <property type="entry name" value="KINESIN LIGHT CHAIN"/>
    <property type="match status" value="1"/>
</dbReference>
<dbReference type="EMBL" id="JACGCI010000192">
    <property type="protein sequence ID" value="KAF6742242.1"/>
    <property type="molecule type" value="Genomic_DNA"/>
</dbReference>
<proteinExistence type="predicted"/>
<dbReference type="SUPFAM" id="SSF48452">
    <property type="entry name" value="TPR-like"/>
    <property type="match status" value="1"/>
</dbReference>
<dbReference type="Proteomes" id="UP000521943">
    <property type="component" value="Unassembled WGS sequence"/>
</dbReference>
<gene>
    <name evidence="2" type="ORF">DFP72DRAFT_1082261</name>
</gene>
<dbReference type="AlphaFoldDB" id="A0A8H6H9Y5"/>
<sequence>MTDIVVERTGEIGDDKPSLNLTSLLVFGIPDFPEGKCFPFVNASSTRWEVRDSIPMPNDVEGIDCIVKGEEGEDEGYTHLSAVRVSRAIMDRESRLTEKIGLSAPGMQLTLSSKVVVMATEANENIAFKFRAVGNEFQTRFENSGNLQDIDYAIIANRSALAFIPLDSANRLNALISLATTLVKRIERTGALCDNDDAIMLTREALEMSPGNYDALNILGLSLYFRFVRVGELSDINEGISALQNVVSHHPQQDYRLVLLLNTLSAALGGRFQKTGELADLSEGIALLQRAITLIPSNHHLMHCLLNNLGGSLALRFDRSGELSDIAEAITAQRRAVGLIPQGHPALPAYLKLLGKSFGVRFRRIGDLKDITKAIALQQKAVELTPHGHIDLPARLDSLGTMFSLRFRRTEDLSEASEAISLRQRAVYLTSAGDIELPARLCNLGSAFQDRFAITREPSDMAEALLLKRRAVDLTDPDDLELPMRLSTLGNSVRIGCKSTGELSDADEAVSLHRRAVALIPQGHGEVPNLLLNLSNSLTHRFQRTGNLSDLDEAAAVTRRGIESAPPGHPHRHYLLLRVAETCIMRFERTQNISDVSESIAAAQRALEIVSPGHVDLAHTHRTLGWVLSRRSELTTDKGDLDASISHYRAAALSTLGSLEIRLDAAKSWAALVTHHYPQSPEILPSFDTALGLLALFAGLDRTVQGRYVQLQNTSGIALNAAAAACAFGREDKALEWLEQGRCLVWSQLNNLRTPLDDLQEHDGALAKKIADVSNRLPGAGSSRDSSSLDMPLSQKISLEAEARAHMELAREWDELLKTARAIPGFESFLKPLSCSSLTTNLPEEGPIVVINVDQSRCDAIALLSGMDEPLLIALPNFSVEKATKYRTDLKSQLQSRLLRARGPSDSAAPAGESMPRGIRSAKIGMHEDHPVRGVLQGLWEDVVKPILNALGISKATEASEEALPRIWWCPTGPLSFLPLHAAGVYRGTDPESALDYVVSSYTPTVTAITDRVKNRRSIDTQVSGLFLTNQPCAPDAPPIHGTTKEVQSIFRRVEESGVRALELEGGDMTVDQCLESMQNYSSIHLACHAAQNAAEPLQSRFLFHNGSLELATILKTNLKDADLAFLSACQTSTGDEKVSDEAVHLAAGMLAAGYRRVVATMWSIGDTPAQEVATDFYDFIIAQRKVDTGTAFDGTLSAHALHHATQRLRGRLGDSENSLLAWIPFVHFGY</sequence>
<dbReference type="PANTHER" id="PTHR19959:SF119">
    <property type="entry name" value="FUNGAL LIPASE-LIKE DOMAIN-CONTAINING PROTEIN"/>
    <property type="match status" value="1"/>
</dbReference>
<organism evidence="2 3">
    <name type="scientific">Ephemerocybe angulata</name>
    <dbReference type="NCBI Taxonomy" id="980116"/>
    <lineage>
        <taxon>Eukaryota</taxon>
        <taxon>Fungi</taxon>
        <taxon>Dikarya</taxon>
        <taxon>Basidiomycota</taxon>
        <taxon>Agaricomycotina</taxon>
        <taxon>Agaricomycetes</taxon>
        <taxon>Agaricomycetidae</taxon>
        <taxon>Agaricales</taxon>
        <taxon>Agaricineae</taxon>
        <taxon>Psathyrellaceae</taxon>
        <taxon>Ephemerocybe</taxon>
    </lineage>
</organism>
<keyword evidence="3" id="KW-1185">Reference proteome</keyword>